<name>A0A375FT83_9BURK</name>
<comment type="caution">
    <text evidence="1">The sequence shown here is derived from an EMBL/GenBank/DDBJ whole genome shotgun (WGS) entry which is preliminary data.</text>
</comment>
<proteinExistence type="predicted"/>
<evidence type="ECO:0000313" key="2">
    <source>
        <dbReference type="EMBL" id="SPC12788.1"/>
    </source>
</evidence>
<dbReference type="EMBL" id="OGUS01000073">
    <property type="protein sequence ID" value="SPC07418.1"/>
    <property type="molecule type" value="Genomic_DNA"/>
</dbReference>
<organism evidence="1 3">
    <name type="scientific">Cupriavidus oxalaticus</name>
    <dbReference type="NCBI Taxonomy" id="96344"/>
    <lineage>
        <taxon>Bacteria</taxon>
        <taxon>Pseudomonadati</taxon>
        <taxon>Pseudomonadota</taxon>
        <taxon>Betaproteobacteria</taxon>
        <taxon>Burkholderiales</taxon>
        <taxon>Burkholderiaceae</taxon>
        <taxon>Cupriavidus</taxon>
    </lineage>
</organism>
<evidence type="ECO:0000313" key="1">
    <source>
        <dbReference type="EMBL" id="SPC07418.1"/>
    </source>
</evidence>
<dbReference type="AlphaFoldDB" id="A0A375FT83"/>
<reference evidence="1" key="1">
    <citation type="submission" date="2018-01" db="EMBL/GenBank/DDBJ databases">
        <authorList>
            <person name="Clerissi C."/>
        </authorList>
    </citation>
    <scope>NUCLEOTIDE SEQUENCE</scope>
    <source>
        <strain evidence="1">Cupriavidus oxalaticus LMG 2235</strain>
    </source>
</reference>
<reference evidence="3" key="2">
    <citation type="submission" date="2018-01" db="EMBL/GenBank/DDBJ databases">
        <authorList>
            <person name="Gaut B.S."/>
            <person name="Morton B.R."/>
            <person name="Clegg M.T."/>
            <person name="Duvall M.R."/>
        </authorList>
    </citation>
    <scope>NUCLEOTIDE SEQUENCE [LARGE SCALE GENOMIC DNA]</scope>
</reference>
<dbReference type="EMBL" id="OGUS01000115">
    <property type="protein sequence ID" value="SPC12788.1"/>
    <property type="molecule type" value="Genomic_DNA"/>
</dbReference>
<sequence>MTTRRDQGNLLRIARASRFHGGPGGAAAWLAGFPSVHRFVTPAARPATSCLNQVGGVSLVGGRTPCIRAIITPQTY</sequence>
<accession>A0A375FT83</accession>
<gene>
    <name evidence="2" type="ORF">CO2235_150443</name>
    <name evidence="1" type="ORF">CO2235_U670031</name>
</gene>
<evidence type="ECO:0000313" key="3">
    <source>
        <dbReference type="Proteomes" id="UP000256862"/>
    </source>
</evidence>
<dbReference type="Proteomes" id="UP000256862">
    <property type="component" value="Chromosome CO2235"/>
</dbReference>
<protein>
    <submittedName>
        <fullName evidence="1">Uncharacterized protein</fullName>
    </submittedName>
</protein>